<name>A0A5C5TZE0_9GAMM</name>
<evidence type="ECO:0000313" key="3">
    <source>
        <dbReference type="Proteomes" id="UP000319980"/>
    </source>
</evidence>
<reference evidence="2 3" key="1">
    <citation type="journal article" date="2008" name="Int. J. Syst. Evol. Microbiol.">
        <title>Luteimonas marina sp. nov., isolated from seawater.</title>
        <authorList>
            <person name="Baik K.S."/>
            <person name="Park S.C."/>
            <person name="Kim M.S."/>
            <person name="Kim E.M."/>
            <person name="Park C."/>
            <person name="Chun J."/>
            <person name="Seong C.N."/>
        </authorList>
    </citation>
    <scope>NUCLEOTIDE SEQUENCE [LARGE SCALE GENOMIC DNA]</scope>
    <source>
        <strain evidence="2 3">FR1330</strain>
    </source>
</reference>
<evidence type="ECO:0000313" key="2">
    <source>
        <dbReference type="EMBL" id="TWT19077.1"/>
    </source>
</evidence>
<feature type="chain" id="PRO_5023016744" description="DUF4410 domain-containing protein" evidence="1">
    <location>
        <begin position="22"/>
        <end position="156"/>
    </location>
</feature>
<comment type="caution">
    <text evidence="2">The sequence shown here is derived from an EMBL/GenBank/DDBJ whole genome shotgun (WGS) entry which is preliminary data.</text>
</comment>
<keyword evidence="1" id="KW-0732">Signal</keyword>
<dbReference type="EMBL" id="VOHK01000005">
    <property type="protein sequence ID" value="TWT19077.1"/>
    <property type="molecule type" value="Genomic_DNA"/>
</dbReference>
<evidence type="ECO:0000256" key="1">
    <source>
        <dbReference type="SAM" id="SignalP"/>
    </source>
</evidence>
<protein>
    <recommendedName>
        <fullName evidence="4">DUF4410 domain-containing protein</fullName>
    </recommendedName>
</protein>
<dbReference type="Proteomes" id="UP000319980">
    <property type="component" value="Unassembled WGS sequence"/>
</dbReference>
<dbReference type="OrthoDB" id="5975801at2"/>
<proteinExistence type="predicted"/>
<dbReference type="RefSeq" id="WP_146388192.1">
    <property type="nucleotide sequence ID" value="NZ_VOHK01000005.1"/>
</dbReference>
<sequence>MNRARAFAAILLLATAAPLLAAKKQETATPCEQNFSVDGSFGAGKVYATEADVPGVAYLPALHRVRDKIAEQGLDIVAVQEKNGYIRAANPVKGGAGGTANAPLRVYVKPLEAGGVNVSLQFTIAGGQMASKKTVMGYMCEIVGAAEGPAAAAAAE</sequence>
<accession>A0A5C5TZE0</accession>
<dbReference type="AlphaFoldDB" id="A0A5C5TZE0"/>
<feature type="signal peptide" evidence="1">
    <location>
        <begin position="1"/>
        <end position="21"/>
    </location>
</feature>
<gene>
    <name evidence="2" type="ORF">FQY83_11960</name>
</gene>
<keyword evidence="3" id="KW-1185">Reference proteome</keyword>
<organism evidence="2 3">
    <name type="scientific">Luteimonas marina</name>
    <dbReference type="NCBI Taxonomy" id="488485"/>
    <lineage>
        <taxon>Bacteria</taxon>
        <taxon>Pseudomonadati</taxon>
        <taxon>Pseudomonadota</taxon>
        <taxon>Gammaproteobacteria</taxon>
        <taxon>Lysobacterales</taxon>
        <taxon>Lysobacteraceae</taxon>
        <taxon>Luteimonas</taxon>
    </lineage>
</organism>
<evidence type="ECO:0008006" key="4">
    <source>
        <dbReference type="Google" id="ProtNLM"/>
    </source>
</evidence>